<dbReference type="Proteomes" id="UP000005512">
    <property type="component" value="Unassembled WGS sequence"/>
</dbReference>
<dbReference type="AlphaFoldDB" id="D1P6J2"/>
<organism evidence="1 2">
    <name type="scientific">Providencia rustigianii DSM 4541</name>
    <dbReference type="NCBI Taxonomy" id="500637"/>
    <lineage>
        <taxon>Bacteria</taxon>
        <taxon>Pseudomonadati</taxon>
        <taxon>Pseudomonadota</taxon>
        <taxon>Gammaproteobacteria</taxon>
        <taxon>Enterobacterales</taxon>
        <taxon>Morganellaceae</taxon>
        <taxon>Providencia</taxon>
    </lineage>
</organism>
<evidence type="ECO:0000313" key="2">
    <source>
        <dbReference type="Proteomes" id="UP000005512"/>
    </source>
</evidence>
<sequence length="69" mass="8058">MITPTELASVVGKPTFPFSICEDNFEDKFILFPSLCNNHNCEIFVKTEWLYSHYRNKHKHVAIVLLDDT</sequence>
<accession>D1P6J2</accession>
<name>D1P6J2_9GAMM</name>
<evidence type="ECO:0000313" key="1">
    <source>
        <dbReference type="EMBL" id="EFB71033.1"/>
    </source>
</evidence>
<comment type="caution">
    <text evidence="1">The sequence shown here is derived from an EMBL/GenBank/DDBJ whole genome shotgun (WGS) entry which is preliminary data.</text>
</comment>
<protein>
    <submittedName>
        <fullName evidence="1">Uncharacterized protein</fullName>
    </submittedName>
</protein>
<dbReference type="HOGENOM" id="CLU_2772630_0_0_6"/>
<proteinExistence type="predicted"/>
<reference evidence="1" key="1">
    <citation type="submission" date="2009-12" db="EMBL/GenBank/DDBJ databases">
        <authorList>
            <person name="Weinstock G."/>
            <person name="Sodergren E."/>
            <person name="Clifton S."/>
            <person name="Fulton L."/>
            <person name="Fulton B."/>
            <person name="Courtney L."/>
            <person name="Fronick C."/>
            <person name="Harrison M."/>
            <person name="Strong C."/>
            <person name="Farmer C."/>
            <person name="Delahaunty K."/>
            <person name="Markovic C."/>
            <person name="Hall O."/>
            <person name="Minx P."/>
            <person name="Tomlinson C."/>
            <person name="Mitreva M."/>
            <person name="Nelson J."/>
            <person name="Hou S."/>
            <person name="Wollam A."/>
            <person name="Pepin K.H."/>
            <person name="Johnson M."/>
            <person name="Bhonagiri V."/>
            <person name="Nash W.E."/>
            <person name="Warren W."/>
            <person name="Chinwalla A."/>
            <person name="Mardis E.R."/>
            <person name="Wilson R.K."/>
        </authorList>
    </citation>
    <scope>NUCLEOTIDE SEQUENCE [LARGE SCALE GENOMIC DNA]</scope>
    <source>
        <strain evidence="1">DSM 4541</strain>
    </source>
</reference>
<dbReference type="STRING" id="500637.PROVRUST_07915"/>
<gene>
    <name evidence="1" type="ORF">PROVRUST_07915</name>
</gene>
<dbReference type="EMBL" id="ABXV02000043">
    <property type="protein sequence ID" value="EFB71033.1"/>
    <property type="molecule type" value="Genomic_DNA"/>
</dbReference>
<keyword evidence="2" id="KW-1185">Reference proteome</keyword>